<dbReference type="Pfam" id="PF03221">
    <property type="entry name" value="HTH_Tnp_Tc5"/>
    <property type="match status" value="1"/>
</dbReference>
<reference evidence="6 7" key="1">
    <citation type="submission" date="2022-01" db="EMBL/GenBank/DDBJ databases">
        <title>A chromosomal length assembly of Cordylochernes scorpioides.</title>
        <authorList>
            <person name="Zeh D."/>
            <person name="Zeh J."/>
        </authorList>
    </citation>
    <scope>NUCLEOTIDE SEQUENCE [LARGE SCALE GENOMIC DNA]</scope>
    <source>
        <strain evidence="6">IN4F17</strain>
        <tissue evidence="6">Whole Body</tissue>
    </source>
</reference>
<dbReference type="InterPro" id="IPR024743">
    <property type="entry name" value="Dynein_HC_stalk"/>
</dbReference>
<dbReference type="InterPro" id="IPR006600">
    <property type="entry name" value="HTH_CenpB_DNA-bd_dom"/>
</dbReference>
<organism evidence="6 7">
    <name type="scientific">Cordylochernes scorpioides</name>
    <dbReference type="NCBI Taxonomy" id="51811"/>
    <lineage>
        <taxon>Eukaryota</taxon>
        <taxon>Metazoa</taxon>
        <taxon>Ecdysozoa</taxon>
        <taxon>Arthropoda</taxon>
        <taxon>Chelicerata</taxon>
        <taxon>Arachnida</taxon>
        <taxon>Pseudoscorpiones</taxon>
        <taxon>Cheliferoidea</taxon>
        <taxon>Chernetidae</taxon>
        <taxon>Cordylochernes</taxon>
    </lineage>
</organism>
<dbReference type="InterPro" id="IPR027417">
    <property type="entry name" value="P-loop_NTPase"/>
</dbReference>
<dbReference type="InterPro" id="IPR026983">
    <property type="entry name" value="DHC"/>
</dbReference>
<dbReference type="Pfam" id="PF12777">
    <property type="entry name" value="MT"/>
    <property type="match status" value="1"/>
</dbReference>
<keyword evidence="3" id="KW-0238">DNA-binding</keyword>
<proteinExistence type="inferred from homology"/>
<keyword evidence="4" id="KW-0175">Coiled coil</keyword>
<evidence type="ECO:0000313" key="7">
    <source>
        <dbReference type="Proteomes" id="UP001235939"/>
    </source>
</evidence>
<evidence type="ECO:0000313" key="6">
    <source>
        <dbReference type="EMBL" id="UYV79591.1"/>
    </source>
</evidence>
<dbReference type="Gene3D" id="1.10.10.60">
    <property type="entry name" value="Homeodomain-like"/>
    <property type="match status" value="1"/>
</dbReference>
<dbReference type="PANTHER" id="PTHR22878">
    <property type="entry name" value="DYNEIN HEAVY CHAIN 6, AXONEMAL-LIKE-RELATED"/>
    <property type="match status" value="1"/>
</dbReference>
<dbReference type="PROSITE" id="PS51253">
    <property type="entry name" value="HTH_CENPB"/>
    <property type="match status" value="1"/>
</dbReference>
<keyword evidence="7" id="KW-1185">Reference proteome</keyword>
<dbReference type="Gene3D" id="1.20.920.30">
    <property type="match status" value="1"/>
</dbReference>
<dbReference type="SMART" id="SM00674">
    <property type="entry name" value="CENPB"/>
    <property type="match status" value="1"/>
</dbReference>
<protein>
    <submittedName>
        <fullName evidence="6">DNAH12</fullName>
    </submittedName>
</protein>
<name>A0ABY6LH56_9ARAC</name>
<feature type="non-terminal residue" evidence="6">
    <location>
        <position position="1447"/>
    </location>
</feature>
<evidence type="ECO:0000256" key="1">
    <source>
        <dbReference type="ARBA" id="ARBA00004123"/>
    </source>
</evidence>
<evidence type="ECO:0000256" key="3">
    <source>
        <dbReference type="ARBA" id="ARBA00023125"/>
    </source>
</evidence>
<comment type="similarity">
    <text evidence="2">Belongs to the dynein heavy chain family.</text>
</comment>
<accession>A0ABY6LH56</accession>
<dbReference type="EMBL" id="CP092879">
    <property type="protein sequence ID" value="UYV79591.1"/>
    <property type="molecule type" value="Genomic_DNA"/>
</dbReference>
<gene>
    <name evidence="6" type="ORF">LAZ67_17003184</name>
</gene>
<feature type="domain" description="HTH CENPB-type" evidence="5">
    <location>
        <begin position="210"/>
        <end position="293"/>
    </location>
</feature>
<dbReference type="PANTHER" id="PTHR22878:SF70">
    <property type="entry name" value="DYNEIN HEAVY CHAIN 2, AXONEMAL"/>
    <property type="match status" value="1"/>
</dbReference>
<sequence length="1447" mass="164669">MLQLPPILAKVQPHHWDWQLETKDMNKLMFGNFLNLDDEPELRFYQEISDLEVMKEVVLTALKDYNTVQKSRMNLVIFGYVLEHLAKISRMLTIPGGNGLLVGVGGSGRQSLTRLACHMQLYSLMQPEMSQAYSKPEWYEDIKKYVERELGKKKDIITMEAKREMIEKHERGMRVTEIARFYKKSTSTICTILKKKKELRELDAAKGVTRLSKQRPRLLEEVEKLILVWINEKQLAGDAITQNLICEKAKALYAELGSKIPCTSIENEVHADFKAIKGWFENFKRRSGIHSVTRHGEGASSDAKAAETFTAEFEKLVVTECYLPQQVFNCDETGLFWKKMPKRTYITAEANTMPGHKPMKDLLTLLLCANASGDLKVKPLLVYHSENPRAFKKHKVQKSQLNVLWKSNTKAWVTRLLFVEWMNEAFGPAVKKYLSEKKLPLRALLVMDNAPAHPPSLKDHLLDEFKFFEVRFLPPNTTPLLQPMDQQVISNFKKIYIKELFQRCFELTEETNLTLREFWQNHFNIVHCLKIIDKAWNGVSQRTLVSAWTKLWPHIVHAYDFKGLSGEQEPPIINVIVSLGKTLGLEVNEPIIQELVEEEDQELTTNELIDLHREQHQEVKEVISSGEEEDENSLGSLPSDQIWEICKMEGMSLGSGLSGVLLGLSYVGWNIATEKTESEKTVQSQENSDDKRVLKQSGAAGKHMVFLLTDSQIKEENFLEDIDSLLNSGEVPNIFEVDERQEIMEAVRPSLIAKEGKKTKDFSPLTLFQHFVKRCREFLHIIIAMSPIGGAFRSRLRQFPSLVNCCNIDWFEKWPDMALEMVAQQFIAEINLPQDFKLAAVVACQHFHMTADQLVVRFLQALGRQTYVTPTSYLELLGGFRRLLGQRQTEVLQVRNKYLGGLEKLAYAATQVAQMQVELEQLQPELVVAARQADSMLVVIAKETVEVEETKVRVSQDEVAANIQAKESATLKADCEAELAEAIPALEAAMQALNTLKPQDITVVKTMKNPPQIVKTVMAAVCILKEIKPDKVPDPAHPGQKMLDYWGPSKKMLGDMNFLQSLKDFNKDEIPIPVMVKIRAEYTSLPDFQPSIVAKASSAAEGLSKWVLAMDIYDKVAKVVAPKKLKLHQAEELLETTLQTLELKRQQVVELEARLASLQQQLEDMVARKEQLQQQVVMCATKLQRASKLIGGLGGEKVRWSEEAKNLAVVYEKLPGDVLLAAGELAYLGPYTAAFRREVISDWVSFCQKHNIGCSSDYLMARTLGSPVKIQAWNIDGLPRDQFSIDNGVYVDKGFRWPLMIDLSSSMFAVSRPLMIDPQGQANRWIKKMEIARDLKIVRITDPNLLRNFEMCLLHGIPLLLENIEEELDPSLEPILLRQTFKQSGVEMIRLGDVLVEYNPDFRLYMTTKLRNPHYMPELATKVTLLNFMITHEGLVDQLQGIVVAKE</sequence>
<evidence type="ECO:0000256" key="4">
    <source>
        <dbReference type="SAM" id="Coils"/>
    </source>
</evidence>
<feature type="coiled-coil region" evidence="4">
    <location>
        <begin position="1127"/>
        <end position="1175"/>
    </location>
</feature>
<evidence type="ECO:0000256" key="2">
    <source>
        <dbReference type="ARBA" id="ARBA00008887"/>
    </source>
</evidence>
<dbReference type="SUPFAM" id="SSF46689">
    <property type="entry name" value="Homeodomain-like"/>
    <property type="match status" value="2"/>
</dbReference>
<dbReference type="InterPro" id="IPR024317">
    <property type="entry name" value="Dynein_heavy_chain_D4_dom"/>
</dbReference>
<dbReference type="InterPro" id="IPR004875">
    <property type="entry name" value="DDE_SF_endonuclease_dom"/>
</dbReference>
<dbReference type="InterPro" id="IPR009057">
    <property type="entry name" value="Homeodomain-like_sf"/>
</dbReference>
<dbReference type="Gene3D" id="1.20.920.20">
    <property type="match status" value="1"/>
</dbReference>
<dbReference type="Proteomes" id="UP001235939">
    <property type="component" value="Chromosome 17"/>
</dbReference>
<dbReference type="Pfam" id="PF12780">
    <property type="entry name" value="AAA_8"/>
    <property type="match status" value="2"/>
</dbReference>
<dbReference type="Pfam" id="PF12781">
    <property type="entry name" value="AAA_9"/>
    <property type="match status" value="2"/>
</dbReference>
<dbReference type="Pfam" id="PF03184">
    <property type="entry name" value="DDE_1"/>
    <property type="match status" value="1"/>
</dbReference>
<dbReference type="InterPro" id="IPR035706">
    <property type="entry name" value="AAA_9"/>
</dbReference>
<comment type="subcellular location">
    <subcellularLocation>
        <location evidence="1">Nucleus</location>
    </subcellularLocation>
</comment>
<dbReference type="SUPFAM" id="SSF52540">
    <property type="entry name" value="P-loop containing nucleoside triphosphate hydrolases"/>
    <property type="match status" value="1"/>
</dbReference>
<evidence type="ECO:0000259" key="5">
    <source>
        <dbReference type="PROSITE" id="PS51253"/>
    </source>
</evidence>
<dbReference type="Gene3D" id="3.40.50.300">
    <property type="entry name" value="P-loop containing nucleotide triphosphate hydrolases"/>
    <property type="match status" value="4"/>
</dbReference>